<name>A0ABR0WZF3_REHGL</name>
<evidence type="ECO:0000313" key="7">
    <source>
        <dbReference type="Proteomes" id="UP001318860"/>
    </source>
</evidence>
<protein>
    <submittedName>
        <fullName evidence="6">Uncharacterized protein</fullName>
    </submittedName>
</protein>
<evidence type="ECO:0000256" key="1">
    <source>
        <dbReference type="ARBA" id="ARBA00004123"/>
    </source>
</evidence>
<keyword evidence="3" id="KW-0539">Nucleus</keyword>
<evidence type="ECO:0000256" key="4">
    <source>
        <dbReference type="SAM" id="Coils"/>
    </source>
</evidence>
<dbReference type="InterPro" id="IPR043452">
    <property type="entry name" value="BZIP46-like"/>
</dbReference>
<proteinExistence type="predicted"/>
<sequence length="419" mass="45208">MVATDSEIISHGEVESPLQSSDQNHKNQLLQSLGRQSSIYSLTLDEFQHTLCESGKNFGSMNMDEFLNSIWIAEENQAQAHAQGTTATSTSNTTNPVQFPLRENNPSIDHKGIAKQLSLSRQGSLSIPEPLCRKTVDEVWSEIHQQNNESRSHIQNPNTTTTQKQATFGEMTLEDFLVRAGVVREQNYAQTQAQAQAPPQQPPFGMYQNSNHLPMGTNFAARPLMAIGGGVNNVATYQGLQSGMKRSGGYSQPPSAVNYGGRLGNGNGGGFGPVQGWGFGPVSPTSSDGLGPNQVDSGNQYGLEMGGMRGGRKRIIDGPVEKAYTVELEAELNQLKEENAHLRQALPKAISNTDASRGGMVMFASKNNGHLRLSVWWQSRLRAHAQGRDVPAPALAPASKPPPIGPQEGPWPGSSCNLV</sequence>
<dbReference type="PANTHER" id="PTHR22952">
    <property type="entry name" value="CAMP-RESPONSE ELEMENT BINDING PROTEIN-RELATED"/>
    <property type="match status" value="1"/>
</dbReference>
<gene>
    <name evidence="6" type="ORF">DH2020_014948</name>
</gene>
<keyword evidence="7" id="KW-1185">Reference proteome</keyword>
<accession>A0ABR0WZF3</accession>
<organism evidence="6 7">
    <name type="scientific">Rehmannia glutinosa</name>
    <name type="common">Chinese foxglove</name>
    <dbReference type="NCBI Taxonomy" id="99300"/>
    <lineage>
        <taxon>Eukaryota</taxon>
        <taxon>Viridiplantae</taxon>
        <taxon>Streptophyta</taxon>
        <taxon>Embryophyta</taxon>
        <taxon>Tracheophyta</taxon>
        <taxon>Spermatophyta</taxon>
        <taxon>Magnoliopsida</taxon>
        <taxon>eudicotyledons</taxon>
        <taxon>Gunneridae</taxon>
        <taxon>Pentapetalae</taxon>
        <taxon>asterids</taxon>
        <taxon>lamiids</taxon>
        <taxon>Lamiales</taxon>
        <taxon>Orobanchaceae</taxon>
        <taxon>Rehmannieae</taxon>
        <taxon>Rehmannia</taxon>
    </lineage>
</organism>
<reference evidence="6 7" key="1">
    <citation type="journal article" date="2021" name="Comput. Struct. Biotechnol. J.">
        <title>De novo genome assembly of the potent medicinal plant Rehmannia glutinosa using nanopore technology.</title>
        <authorList>
            <person name="Ma L."/>
            <person name="Dong C."/>
            <person name="Song C."/>
            <person name="Wang X."/>
            <person name="Zheng X."/>
            <person name="Niu Y."/>
            <person name="Chen S."/>
            <person name="Feng W."/>
        </authorList>
    </citation>
    <scope>NUCLEOTIDE SEQUENCE [LARGE SCALE GENOMIC DNA]</scope>
    <source>
        <strain evidence="6">DH-2019</strain>
    </source>
</reference>
<dbReference type="PANTHER" id="PTHR22952:SF175">
    <property type="entry name" value="PROTEIN ABSCISIC ACID-INSENSITIVE 5"/>
    <property type="match status" value="1"/>
</dbReference>
<evidence type="ECO:0000256" key="2">
    <source>
        <dbReference type="ARBA" id="ARBA00023125"/>
    </source>
</evidence>
<feature type="coiled-coil region" evidence="4">
    <location>
        <begin position="325"/>
        <end position="352"/>
    </location>
</feature>
<keyword evidence="2" id="KW-0238">DNA-binding</keyword>
<evidence type="ECO:0000313" key="6">
    <source>
        <dbReference type="EMBL" id="KAK6152313.1"/>
    </source>
</evidence>
<evidence type="ECO:0000256" key="3">
    <source>
        <dbReference type="ARBA" id="ARBA00023242"/>
    </source>
</evidence>
<evidence type="ECO:0000256" key="5">
    <source>
        <dbReference type="SAM" id="MobiDB-lite"/>
    </source>
</evidence>
<dbReference type="Proteomes" id="UP001318860">
    <property type="component" value="Unassembled WGS sequence"/>
</dbReference>
<feature type="region of interest" description="Disordered" evidence="5">
    <location>
        <begin position="388"/>
        <end position="419"/>
    </location>
</feature>
<feature type="region of interest" description="Disordered" evidence="5">
    <location>
        <begin position="1"/>
        <end position="25"/>
    </location>
</feature>
<keyword evidence="4" id="KW-0175">Coiled coil</keyword>
<dbReference type="EMBL" id="JABTTQ020000007">
    <property type="protein sequence ID" value="KAK6152313.1"/>
    <property type="molecule type" value="Genomic_DNA"/>
</dbReference>
<comment type="subcellular location">
    <subcellularLocation>
        <location evidence="1">Nucleus</location>
    </subcellularLocation>
</comment>
<comment type="caution">
    <text evidence="6">The sequence shown here is derived from an EMBL/GenBank/DDBJ whole genome shotgun (WGS) entry which is preliminary data.</text>
</comment>